<dbReference type="Pfam" id="PF04905">
    <property type="entry name" value="NCD2"/>
    <property type="match status" value="1"/>
</dbReference>
<comment type="caution">
    <text evidence="2">The sequence shown here is derived from an EMBL/GenBank/DDBJ whole genome shotgun (WGS) entry which is preliminary data.</text>
</comment>
<dbReference type="GO" id="GO:0005634">
    <property type="term" value="C:nucleus"/>
    <property type="evidence" value="ECO:0007669"/>
    <property type="project" value="InterPro"/>
</dbReference>
<reference evidence="2" key="1">
    <citation type="submission" date="2021-10" db="EMBL/GenBank/DDBJ databases">
        <title>Melipona bicolor Genome sequencing and assembly.</title>
        <authorList>
            <person name="Araujo N.S."/>
            <person name="Arias M.C."/>
        </authorList>
    </citation>
    <scope>NUCLEOTIDE SEQUENCE</scope>
    <source>
        <strain evidence="2">USP_2M_L1-L4_2017</strain>
        <tissue evidence="2">Whole body</tissue>
    </source>
</reference>
<dbReference type="PANTHER" id="PTHR12623">
    <property type="entry name" value="NGFI-A BINDING PROTEIN"/>
    <property type="match status" value="1"/>
</dbReference>
<evidence type="ECO:0000313" key="2">
    <source>
        <dbReference type="EMBL" id="KAK1117744.1"/>
    </source>
</evidence>
<dbReference type="Proteomes" id="UP001177670">
    <property type="component" value="Unassembled WGS sequence"/>
</dbReference>
<protein>
    <recommendedName>
        <fullName evidence="1">NAB co-repressor domain-containing protein</fullName>
    </recommendedName>
</protein>
<dbReference type="GO" id="GO:0003712">
    <property type="term" value="F:transcription coregulator activity"/>
    <property type="evidence" value="ECO:0007669"/>
    <property type="project" value="InterPro"/>
</dbReference>
<gene>
    <name evidence="2" type="ORF">K0M31_015685</name>
</gene>
<accession>A0AA40FEV8</accession>
<dbReference type="Gene3D" id="1.20.120.2010">
    <property type="entry name" value="NAB conserved domain 2"/>
    <property type="match status" value="1"/>
</dbReference>
<feature type="domain" description="NAB co-repressor" evidence="1">
    <location>
        <begin position="2"/>
        <end position="82"/>
    </location>
</feature>
<dbReference type="InterPro" id="IPR039040">
    <property type="entry name" value="NAB_fam"/>
</dbReference>
<dbReference type="EMBL" id="JAHYIQ010000048">
    <property type="protein sequence ID" value="KAK1117744.1"/>
    <property type="molecule type" value="Genomic_DNA"/>
</dbReference>
<evidence type="ECO:0000259" key="1">
    <source>
        <dbReference type="Pfam" id="PF04905"/>
    </source>
</evidence>
<dbReference type="InterPro" id="IPR006989">
    <property type="entry name" value="NAB_co-repressor_dom"/>
</dbReference>
<name>A0AA40FEV8_9HYME</name>
<dbReference type="PANTHER" id="PTHR12623:SF10">
    <property type="entry name" value="NGFI-A-BINDING PROTEIN HOMOLOG"/>
    <property type="match status" value="1"/>
</dbReference>
<evidence type="ECO:0000313" key="3">
    <source>
        <dbReference type="Proteomes" id="UP001177670"/>
    </source>
</evidence>
<sequence>MVMAMPDSDPRRMEEIRKYAAIYGRFDCKRKPEKPLTLHEVSVNEAAAQICRFVPALLTRRDELFPLARRVVRDSGYHYSKNH</sequence>
<dbReference type="InterPro" id="IPR038398">
    <property type="entry name" value="NCD2_sf"/>
</dbReference>
<organism evidence="2 3">
    <name type="scientific">Melipona bicolor</name>
    <dbReference type="NCBI Taxonomy" id="60889"/>
    <lineage>
        <taxon>Eukaryota</taxon>
        <taxon>Metazoa</taxon>
        <taxon>Ecdysozoa</taxon>
        <taxon>Arthropoda</taxon>
        <taxon>Hexapoda</taxon>
        <taxon>Insecta</taxon>
        <taxon>Pterygota</taxon>
        <taxon>Neoptera</taxon>
        <taxon>Endopterygota</taxon>
        <taxon>Hymenoptera</taxon>
        <taxon>Apocrita</taxon>
        <taxon>Aculeata</taxon>
        <taxon>Apoidea</taxon>
        <taxon>Anthophila</taxon>
        <taxon>Apidae</taxon>
        <taxon>Melipona</taxon>
    </lineage>
</organism>
<dbReference type="GO" id="GO:0045892">
    <property type="term" value="P:negative regulation of DNA-templated transcription"/>
    <property type="evidence" value="ECO:0007669"/>
    <property type="project" value="InterPro"/>
</dbReference>
<keyword evidence="3" id="KW-1185">Reference proteome</keyword>
<dbReference type="AlphaFoldDB" id="A0AA40FEV8"/>
<proteinExistence type="predicted"/>